<dbReference type="PANTHER" id="PTHR13420:SF7">
    <property type="entry name" value="UPF0235 PROTEIN C15ORF40"/>
    <property type="match status" value="1"/>
</dbReference>
<dbReference type="NCBIfam" id="TIGR00251">
    <property type="entry name" value="DUF167 family protein"/>
    <property type="match status" value="1"/>
</dbReference>
<comment type="similarity">
    <text evidence="1">Belongs to the UPF0235 family.</text>
</comment>
<evidence type="ECO:0000313" key="2">
    <source>
        <dbReference type="EMBL" id="OIR07995.1"/>
    </source>
</evidence>
<dbReference type="GO" id="GO:0005737">
    <property type="term" value="C:cytoplasm"/>
    <property type="evidence" value="ECO:0007669"/>
    <property type="project" value="TreeGrafter"/>
</dbReference>
<reference evidence="2" key="1">
    <citation type="submission" date="2016-10" db="EMBL/GenBank/DDBJ databases">
        <title>Sequence of Gallionella enrichment culture.</title>
        <authorList>
            <person name="Poehlein A."/>
            <person name="Muehling M."/>
            <person name="Daniel R."/>
        </authorList>
    </citation>
    <scope>NUCLEOTIDE SEQUENCE</scope>
</reference>
<dbReference type="PANTHER" id="PTHR13420">
    <property type="entry name" value="UPF0235 PROTEIN C15ORF40"/>
    <property type="match status" value="1"/>
</dbReference>
<organism evidence="2">
    <name type="scientific">mine drainage metagenome</name>
    <dbReference type="NCBI Taxonomy" id="410659"/>
    <lineage>
        <taxon>unclassified sequences</taxon>
        <taxon>metagenomes</taxon>
        <taxon>ecological metagenomes</taxon>
    </lineage>
</organism>
<dbReference type="Pfam" id="PF02594">
    <property type="entry name" value="DUF167"/>
    <property type="match status" value="1"/>
</dbReference>
<dbReference type="InterPro" id="IPR003746">
    <property type="entry name" value="DUF167"/>
</dbReference>
<dbReference type="AlphaFoldDB" id="A0A1J5SJ85"/>
<evidence type="ECO:0000256" key="1">
    <source>
        <dbReference type="ARBA" id="ARBA00010364"/>
    </source>
</evidence>
<dbReference type="EMBL" id="MLJW01000034">
    <property type="protein sequence ID" value="OIR07995.1"/>
    <property type="molecule type" value="Genomic_DNA"/>
</dbReference>
<name>A0A1J5SJ85_9ZZZZ</name>
<proteinExistence type="inferred from homology"/>
<dbReference type="SMART" id="SM01152">
    <property type="entry name" value="DUF167"/>
    <property type="match status" value="1"/>
</dbReference>
<accession>A0A1J5SJ85</accession>
<dbReference type="InterPro" id="IPR036591">
    <property type="entry name" value="YggU-like_sf"/>
</dbReference>
<comment type="caution">
    <text evidence="2">The sequence shown here is derived from an EMBL/GenBank/DDBJ whole genome shotgun (WGS) entry which is preliminary data.</text>
</comment>
<dbReference type="HAMAP" id="MF_00634">
    <property type="entry name" value="UPF0235"/>
    <property type="match status" value="1"/>
</dbReference>
<protein>
    <submittedName>
        <fullName evidence="2">Uncharacterized protein</fullName>
    </submittedName>
</protein>
<dbReference type="SUPFAM" id="SSF69786">
    <property type="entry name" value="YggU-like"/>
    <property type="match status" value="1"/>
</dbReference>
<gene>
    <name evidence="2" type="ORF">GALL_98580</name>
</gene>
<dbReference type="Gene3D" id="3.30.1200.10">
    <property type="entry name" value="YggU-like"/>
    <property type="match status" value="1"/>
</dbReference>
<sequence>MTGPGPLSPDRNGTRLAVRLTPKASADRIVGLADEADGGRVLKVTVTAVPEDGKANAALIALLSKRWKIAKSRMEIIAGATDRRKTLLIDGAPDDLARLIAESVRTS</sequence>